<evidence type="ECO:0000313" key="15">
    <source>
        <dbReference type="Proteomes" id="UP000005207"/>
    </source>
</evidence>
<comment type="subunit">
    <text evidence="9">Component of the heterotrimeric canonical replication protein A complex (RPA).</text>
</comment>
<evidence type="ECO:0000256" key="2">
    <source>
        <dbReference type="ARBA" id="ARBA00005690"/>
    </source>
</evidence>
<dbReference type="FunFam" id="2.40.50.140:FF:000041">
    <property type="entry name" value="Replication protein A subunit"/>
    <property type="match status" value="2"/>
</dbReference>
<keyword evidence="15" id="KW-1185">Reference proteome</keyword>
<dbReference type="Pfam" id="PF08646">
    <property type="entry name" value="Rep_fac-A_C"/>
    <property type="match status" value="1"/>
</dbReference>
<dbReference type="Pfam" id="PF16900">
    <property type="entry name" value="REPA_OB_2"/>
    <property type="match status" value="1"/>
</dbReference>
<dbReference type="GO" id="GO:0016605">
    <property type="term" value="C:PML body"/>
    <property type="evidence" value="ECO:0007669"/>
    <property type="project" value="UniProtKB-SubCell"/>
</dbReference>
<dbReference type="FunCoup" id="A0A669EFX3">
    <property type="interactions" value="1593"/>
</dbReference>
<keyword evidence="5 9" id="KW-0863">Zinc-finger</keyword>
<keyword evidence="4 9" id="KW-0479">Metal-binding</keyword>
<feature type="domain" description="Replication protein A OB" evidence="13">
    <location>
        <begin position="292"/>
        <end position="388"/>
    </location>
</feature>
<keyword evidence="6 9" id="KW-0862">Zinc</keyword>
<evidence type="ECO:0000256" key="9">
    <source>
        <dbReference type="RuleBase" id="RU364130"/>
    </source>
</evidence>
<dbReference type="PANTHER" id="PTHR47165:SF4">
    <property type="entry name" value="OS03G0429900 PROTEIN"/>
    <property type="match status" value="1"/>
</dbReference>
<evidence type="ECO:0000256" key="3">
    <source>
        <dbReference type="ARBA" id="ARBA00022705"/>
    </source>
</evidence>
<evidence type="ECO:0000259" key="12">
    <source>
        <dbReference type="Pfam" id="PF08646"/>
    </source>
</evidence>
<evidence type="ECO:0000256" key="6">
    <source>
        <dbReference type="ARBA" id="ARBA00022833"/>
    </source>
</evidence>
<dbReference type="InterPro" id="IPR004591">
    <property type="entry name" value="Rfa1"/>
</dbReference>
<gene>
    <name evidence="14" type="primary">RPA1</name>
    <name evidence="14" type="synonym">rpa1</name>
</gene>
<dbReference type="Proteomes" id="UP000005207">
    <property type="component" value="Linkage group LG14"/>
</dbReference>
<dbReference type="CDD" id="cd04475">
    <property type="entry name" value="RPA1_DBD_B"/>
    <property type="match status" value="1"/>
</dbReference>
<evidence type="ECO:0000256" key="8">
    <source>
        <dbReference type="ARBA" id="ARBA00023242"/>
    </source>
</evidence>
<protein>
    <recommendedName>
        <fullName evidence="9">Replication protein A subunit</fullName>
    </recommendedName>
</protein>
<keyword evidence="8 9" id="KW-0539">Nucleus</keyword>
<keyword evidence="3 9" id="KW-0235">DNA replication</keyword>
<evidence type="ECO:0000256" key="7">
    <source>
        <dbReference type="ARBA" id="ARBA00023125"/>
    </source>
</evidence>
<feature type="domain" description="Replication factor-A protein 1 N-terminal" evidence="11">
    <location>
        <begin position="1"/>
        <end position="59"/>
    </location>
</feature>
<dbReference type="GO" id="GO:0003677">
    <property type="term" value="F:DNA binding"/>
    <property type="evidence" value="ECO:0007669"/>
    <property type="project" value="UniProtKB-KW"/>
</dbReference>
<feature type="domain" description="Replication factor A C-terminal" evidence="12">
    <location>
        <begin position="446"/>
        <end position="591"/>
    </location>
</feature>
<evidence type="ECO:0000256" key="1">
    <source>
        <dbReference type="ARBA" id="ARBA00004322"/>
    </source>
</evidence>
<dbReference type="InParanoid" id="A0A669EFX3"/>
<evidence type="ECO:0000259" key="13">
    <source>
        <dbReference type="Pfam" id="PF16900"/>
    </source>
</evidence>
<dbReference type="Ensembl" id="ENSONIT00000067043.1">
    <property type="protein sequence ID" value="ENSONIP00000069956.1"/>
    <property type="gene ID" value="ENSONIG00000013135.2"/>
</dbReference>
<dbReference type="InterPro" id="IPR031657">
    <property type="entry name" value="REPA_OB_2"/>
</dbReference>
<reference evidence="14" key="2">
    <citation type="submission" date="2025-08" db="UniProtKB">
        <authorList>
            <consortium name="Ensembl"/>
        </authorList>
    </citation>
    <scope>IDENTIFICATION</scope>
</reference>
<reference evidence="15" key="1">
    <citation type="submission" date="2012-01" db="EMBL/GenBank/DDBJ databases">
        <title>The Genome Sequence of Oreochromis niloticus (Nile Tilapia).</title>
        <authorList>
            <consortium name="Broad Institute Genome Assembly Team"/>
            <consortium name="Broad Institute Sequencing Platform"/>
            <person name="Di Palma F."/>
            <person name="Johnson J."/>
            <person name="Lander E.S."/>
            <person name="Lindblad-Toh K."/>
        </authorList>
    </citation>
    <scope>NUCLEOTIDE SEQUENCE [LARGE SCALE GENOMIC DNA]</scope>
</reference>
<evidence type="ECO:0000256" key="4">
    <source>
        <dbReference type="ARBA" id="ARBA00022723"/>
    </source>
</evidence>
<proteinExistence type="inferred from homology"/>
<keyword evidence="7 9" id="KW-0238">DNA-binding</keyword>
<dbReference type="NCBIfam" id="TIGR00617">
    <property type="entry name" value="rpa1"/>
    <property type="match status" value="1"/>
</dbReference>
<organism evidence="14 15">
    <name type="scientific">Oreochromis niloticus</name>
    <name type="common">Nile tilapia</name>
    <name type="synonym">Tilapia nilotica</name>
    <dbReference type="NCBI Taxonomy" id="8128"/>
    <lineage>
        <taxon>Eukaryota</taxon>
        <taxon>Metazoa</taxon>
        <taxon>Chordata</taxon>
        <taxon>Craniata</taxon>
        <taxon>Vertebrata</taxon>
        <taxon>Euteleostomi</taxon>
        <taxon>Actinopterygii</taxon>
        <taxon>Neopterygii</taxon>
        <taxon>Teleostei</taxon>
        <taxon>Neoteleostei</taxon>
        <taxon>Acanthomorphata</taxon>
        <taxon>Ovalentaria</taxon>
        <taxon>Cichlomorphae</taxon>
        <taxon>Cichliformes</taxon>
        <taxon>Cichlidae</taxon>
        <taxon>African cichlids</taxon>
        <taxon>Pseudocrenilabrinae</taxon>
        <taxon>Oreochromini</taxon>
        <taxon>Oreochromis</taxon>
    </lineage>
</organism>
<evidence type="ECO:0000256" key="5">
    <source>
        <dbReference type="ARBA" id="ARBA00022771"/>
    </source>
</evidence>
<dbReference type="GO" id="GO:0007507">
    <property type="term" value="P:heart development"/>
    <property type="evidence" value="ECO:0007669"/>
    <property type="project" value="Ensembl"/>
</dbReference>
<dbReference type="InterPro" id="IPR007199">
    <property type="entry name" value="Rep_factor-A_N"/>
</dbReference>
<dbReference type="FunFam" id="2.40.50.140:FF:000090">
    <property type="entry name" value="Replication protein A subunit"/>
    <property type="match status" value="1"/>
</dbReference>
<dbReference type="PANTHER" id="PTHR47165">
    <property type="entry name" value="OS03G0429900 PROTEIN"/>
    <property type="match status" value="1"/>
</dbReference>
<evidence type="ECO:0000313" key="14">
    <source>
        <dbReference type="Ensembl" id="ENSONIP00000069956.1"/>
    </source>
</evidence>
<dbReference type="InterPro" id="IPR013955">
    <property type="entry name" value="Rep_factor-A_C"/>
</dbReference>
<evidence type="ECO:0000259" key="11">
    <source>
        <dbReference type="Pfam" id="PF04057"/>
    </source>
</evidence>
<sequence>MMSDGRHTLSSFMLSTQLNHMAEENILAPNCICNLKRHVTNILKDGRRVVIILEIDVIKPAKDVAGRIGDPTPYTEGQSKGPQSAPVPEIRPPLQPQNRNEAVNRGLNRDFGKKAPSVMPNTPGGSSKVVPIASLNPYQSKWTIRARVTNKSAIRTWSNSRGDGKLFSMEIVDESVSVFVLLLLILKRQKPHQICPDLETIWTYVFCFKLNIYIFPQGEIRVTGFNQEVDKFFSLIEAGKVYYISKGSLKIANKQYTSVKNDYEMTLNGESTIIPCEDSCDVPMVQCDFVSISDLENRDKDAIVDVIGVCKSVDDITRLTTKSNREVSKRTLSLMDMSGKVVTVTLWGEEAEKFDGSSQPVIAIKGAKLSDFGGRSLSASFSSTLMINPDIPEAYKLRGWYDKEGHAMDGQSLTEVKGGSGGGNTNWKSLADVKTEHLGHGDKADYYTCVATIVFLRKENCLYQACPSQDCNKKVVDQQNGMFRCEKCDKEFPNFKYRLILSANIADYGDNQWVTCFQESAEAILGQNAAYLGQLKDSNEAAFDEVFQHANFNTFVFRNRVKLETYNDESRIKATVMDVKPVDHKEYSKRLILNIRKLAANH</sequence>
<accession>A0A669EFX3</accession>
<dbReference type="AlphaFoldDB" id="A0A669EFX3"/>
<dbReference type="InterPro" id="IPR012340">
    <property type="entry name" value="NA-bd_OB-fold"/>
</dbReference>
<dbReference type="GO" id="GO:0006260">
    <property type="term" value="P:DNA replication"/>
    <property type="evidence" value="ECO:0007669"/>
    <property type="project" value="UniProtKB-KW"/>
</dbReference>
<dbReference type="GO" id="GO:0006281">
    <property type="term" value="P:DNA repair"/>
    <property type="evidence" value="ECO:0007669"/>
    <property type="project" value="InterPro"/>
</dbReference>
<dbReference type="FunFam" id="2.40.50.140:FF:000064">
    <property type="entry name" value="Replication protein A subunit"/>
    <property type="match status" value="1"/>
</dbReference>
<dbReference type="SUPFAM" id="SSF50249">
    <property type="entry name" value="Nucleic acid-binding proteins"/>
    <property type="match status" value="5"/>
</dbReference>
<dbReference type="GO" id="GO:0008270">
    <property type="term" value="F:zinc ion binding"/>
    <property type="evidence" value="ECO:0007669"/>
    <property type="project" value="UniProtKB-KW"/>
</dbReference>
<comment type="similarity">
    <text evidence="2 9">Belongs to the replication factor A protein 1 family.</text>
</comment>
<dbReference type="GO" id="GO:0006310">
    <property type="term" value="P:DNA recombination"/>
    <property type="evidence" value="ECO:0007669"/>
    <property type="project" value="InterPro"/>
</dbReference>
<name>A0A669EFX3_ORENI</name>
<dbReference type="InterPro" id="IPR047192">
    <property type="entry name" value="Euk_RPA1_DBD_C"/>
</dbReference>
<evidence type="ECO:0000256" key="10">
    <source>
        <dbReference type="SAM" id="MobiDB-lite"/>
    </source>
</evidence>
<dbReference type="Pfam" id="PF04057">
    <property type="entry name" value="Rep-A_N"/>
    <property type="match status" value="1"/>
</dbReference>
<dbReference type="CDD" id="cd04476">
    <property type="entry name" value="RPA1_DBD_C"/>
    <property type="match status" value="1"/>
</dbReference>
<comment type="function">
    <text evidence="9">As part of the heterotrimeric replication protein A complex (RPA/RP-A), binds and stabilizes single-stranded DNA intermediates, that form during DNA replication or upon DNA stress. It prevents their reannealing and in parallel, recruits and activates different proteins and complexes involved in DNA metabolism. Thereby, it plays an essential role both in DNA replication and the cellular response to DNA damage.</text>
</comment>
<dbReference type="GeneTree" id="ENSGT00390000012403"/>
<comment type="subcellular location">
    <subcellularLocation>
        <location evidence="1">Nucleus</location>
        <location evidence="1">PML body</location>
    </subcellularLocation>
</comment>
<feature type="region of interest" description="Disordered" evidence="10">
    <location>
        <begin position="64"/>
        <end position="100"/>
    </location>
</feature>
<dbReference type="Gene3D" id="2.40.50.140">
    <property type="entry name" value="Nucleic acid-binding proteins"/>
    <property type="match status" value="4"/>
</dbReference>
<reference evidence="14" key="3">
    <citation type="submission" date="2025-09" db="UniProtKB">
        <authorList>
            <consortium name="Ensembl"/>
        </authorList>
    </citation>
    <scope>IDENTIFICATION</scope>
</reference>
<dbReference type="CDD" id="cd04474">
    <property type="entry name" value="RPA1_DBD_A"/>
    <property type="match status" value="1"/>
</dbReference>